<dbReference type="EMBL" id="MT144742">
    <property type="protein sequence ID" value="QJH98593.1"/>
    <property type="molecule type" value="Genomic_DNA"/>
</dbReference>
<evidence type="ECO:0000313" key="1">
    <source>
        <dbReference type="EMBL" id="QJA52560.1"/>
    </source>
</evidence>
<dbReference type="AlphaFoldDB" id="A0A6H1ZZC0"/>
<protein>
    <submittedName>
        <fullName evidence="1">Uncharacterized protein</fullName>
    </submittedName>
</protein>
<sequence length="68" mass="7719">MAGCGGCQARQALIDLVHKALQVHISNSNTMLYDEFVGRIKGLVTVIKDFKQQRESMKSRGIWAERRK</sequence>
<accession>A0A6H1ZZC0</accession>
<name>A0A6H1ZZC0_9ZZZZ</name>
<evidence type="ECO:0000313" key="2">
    <source>
        <dbReference type="EMBL" id="QJH98593.1"/>
    </source>
</evidence>
<reference evidence="1" key="1">
    <citation type="submission" date="2020-03" db="EMBL/GenBank/DDBJ databases">
        <title>The deep terrestrial virosphere.</title>
        <authorList>
            <person name="Holmfeldt K."/>
            <person name="Nilsson E."/>
            <person name="Simone D."/>
            <person name="Lopez-Fernandez M."/>
            <person name="Wu X."/>
            <person name="de Brujin I."/>
            <person name="Lundin D."/>
            <person name="Andersson A."/>
            <person name="Bertilsson S."/>
            <person name="Dopson M."/>
        </authorList>
    </citation>
    <scope>NUCLEOTIDE SEQUENCE</scope>
    <source>
        <strain evidence="1">TM448A02807</strain>
        <strain evidence="2">TM448B01345</strain>
    </source>
</reference>
<dbReference type="EMBL" id="MT144349">
    <property type="protein sequence ID" value="QJA52560.1"/>
    <property type="molecule type" value="Genomic_DNA"/>
</dbReference>
<organism evidence="1">
    <name type="scientific">viral metagenome</name>
    <dbReference type="NCBI Taxonomy" id="1070528"/>
    <lineage>
        <taxon>unclassified sequences</taxon>
        <taxon>metagenomes</taxon>
        <taxon>organismal metagenomes</taxon>
    </lineage>
</organism>
<gene>
    <name evidence="1" type="ORF">TM448A02807_0011</name>
    <name evidence="2" type="ORF">TM448B01345_0011</name>
</gene>
<proteinExistence type="predicted"/>